<keyword evidence="3" id="KW-0597">Phosphoprotein</keyword>
<evidence type="ECO:0000256" key="7">
    <source>
        <dbReference type="ARBA" id="ARBA00073920"/>
    </source>
</evidence>
<dbReference type="GO" id="GO:0005737">
    <property type="term" value="C:cytoplasm"/>
    <property type="evidence" value="ECO:0007669"/>
    <property type="project" value="UniProtKB-SubCell"/>
</dbReference>
<accession>A0A7L3BG21</accession>
<protein>
    <recommendedName>
        <fullName evidence="7">Sacsin</fullName>
    </recommendedName>
    <alternativeName>
        <fullName evidence="8">DnaJ homolog subfamily C member 29</fullName>
    </alternativeName>
</protein>
<organism evidence="10 11">
    <name type="scientific">Syrrhaptes paradoxus</name>
    <name type="common">Pallas's sandgrouse</name>
    <dbReference type="NCBI Taxonomy" id="302527"/>
    <lineage>
        <taxon>Eukaryota</taxon>
        <taxon>Metazoa</taxon>
        <taxon>Chordata</taxon>
        <taxon>Craniata</taxon>
        <taxon>Vertebrata</taxon>
        <taxon>Euteleostomi</taxon>
        <taxon>Archelosauria</taxon>
        <taxon>Archosauria</taxon>
        <taxon>Dinosauria</taxon>
        <taxon>Saurischia</taxon>
        <taxon>Theropoda</taxon>
        <taxon>Coelurosauria</taxon>
        <taxon>Aves</taxon>
        <taxon>Neognathae</taxon>
        <taxon>Neoaves</taxon>
        <taxon>Columbimorphae</taxon>
        <taxon>Pterocliformes</taxon>
        <taxon>Pteroclidae</taxon>
        <taxon>Syrrhaptes</taxon>
    </lineage>
</organism>
<keyword evidence="11" id="KW-1185">Reference proteome</keyword>
<evidence type="ECO:0000259" key="9">
    <source>
        <dbReference type="PROSITE" id="PS50910"/>
    </source>
</evidence>
<evidence type="ECO:0000256" key="6">
    <source>
        <dbReference type="ARBA" id="ARBA00054721"/>
    </source>
</evidence>
<gene>
    <name evidence="10" type="primary">Sacs_0</name>
    <name evidence="10" type="ORF">SYRPAR_R14525</name>
</gene>
<feature type="domain" description="HEPN" evidence="9">
    <location>
        <begin position="483"/>
        <end position="599"/>
    </location>
</feature>
<evidence type="ECO:0000313" key="11">
    <source>
        <dbReference type="Proteomes" id="UP000536260"/>
    </source>
</evidence>
<evidence type="ECO:0000256" key="8">
    <source>
        <dbReference type="ARBA" id="ARBA00076379"/>
    </source>
</evidence>
<feature type="non-terminal residue" evidence="10">
    <location>
        <position position="611"/>
    </location>
</feature>
<dbReference type="Gene3D" id="1.20.120.330">
    <property type="entry name" value="Nucleotidyltransferases domain 2"/>
    <property type="match status" value="1"/>
</dbReference>
<comment type="function">
    <text evidence="6">Co-chaperone which acts as a regulator of the Hsp70 chaperone machinery and may be involved in the processing of other ataxia-linked proteins.</text>
</comment>
<name>A0A7L3BG21_9AVES</name>
<dbReference type="PANTHER" id="PTHR46919">
    <property type="entry name" value="ZINC FINGER, C3HC4 TYPE (RING FINGER) FAMILY PROTEIN"/>
    <property type="match status" value="1"/>
</dbReference>
<dbReference type="SMART" id="SM00748">
    <property type="entry name" value="HEPN"/>
    <property type="match status" value="1"/>
</dbReference>
<dbReference type="SUPFAM" id="SSF81593">
    <property type="entry name" value="Nucleotidyltransferase substrate binding subunit/domain"/>
    <property type="match status" value="1"/>
</dbReference>
<comment type="caution">
    <text evidence="10">The sequence shown here is derived from an EMBL/GenBank/DDBJ whole genome shotgun (WGS) entry which is preliminary data.</text>
</comment>
<dbReference type="PROSITE" id="PS50910">
    <property type="entry name" value="HEPN"/>
    <property type="match status" value="1"/>
</dbReference>
<keyword evidence="5" id="KW-0143">Chaperone</keyword>
<evidence type="ECO:0000256" key="3">
    <source>
        <dbReference type="ARBA" id="ARBA00022553"/>
    </source>
</evidence>
<sequence length="611" mass="70242">SGNFLKELSLIPFLCPERAPAEFVRFHPQYQEVNGTLPLIRFNGAQVNPKFKQTDVLQLLWTSCPILPEKATPLSIKEQEGSSLGAQEQLEQVLTMLNVNLDPPLDKVINNCRNICNITTLDEDMVKTRAKVLRSIYEFLSTEKREFRFQLRGVSFVMVEEGWKLLKPEEVVINLEYESDFKPYLYKLPLELGTFHQLFKHLGTEDIISTKQYVEVLGRIFKNSEGKQLDPNEMRTVKRVVSGLFKSLQNDSVKVRNDLENMRDFALYLPSQDGRLVKSSILVFDDAPHYKSRIQGNIGVQMLVDLSQCYLGKDHGFHTKLIMLFPQKLRPRLLSSILEEQLDEESPKICQFGALCSLQGRLQLLLSSEQFITGLIRIMKHENDNAFLANEEKAIKKQAFMDQNMDRASRRPFSSSASRFQSDKFSFQRFYTSWNQEATSHKSERQQYKEKCPSSTGPSFSQRFFVPPTFRSVGNPVEARRWLRQARANFSAARNDLHKNANEWVCFKCYLSTKLALIAADYAVKGKSDKDVKPAALAQKIEEYSQQLEGLTNDVQTLEAYGVDSLKTRYPDLLPFPQIPNDRFTSEVAMRVMECTACIIIKLENFIQQKV</sequence>
<evidence type="ECO:0000256" key="2">
    <source>
        <dbReference type="ARBA" id="ARBA00022490"/>
    </source>
</evidence>
<keyword evidence="4" id="KW-0007">Acetylation</keyword>
<dbReference type="AlphaFoldDB" id="A0A7L3BG21"/>
<evidence type="ECO:0000256" key="5">
    <source>
        <dbReference type="ARBA" id="ARBA00023186"/>
    </source>
</evidence>
<dbReference type="PANTHER" id="PTHR46919:SF4">
    <property type="entry name" value="SACSIN ISOFORM X1"/>
    <property type="match status" value="1"/>
</dbReference>
<dbReference type="Proteomes" id="UP000536260">
    <property type="component" value="Unassembled WGS sequence"/>
</dbReference>
<dbReference type="EMBL" id="VZTO01027550">
    <property type="protein sequence ID" value="NXT29986.1"/>
    <property type="molecule type" value="Genomic_DNA"/>
</dbReference>
<proteinExistence type="predicted"/>
<dbReference type="InterPro" id="IPR007842">
    <property type="entry name" value="HEPN_dom"/>
</dbReference>
<feature type="non-terminal residue" evidence="10">
    <location>
        <position position="1"/>
    </location>
</feature>
<dbReference type="Pfam" id="PF05168">
    <property type="entry name" value="HEPN"/>
    <property type="match status" value="1"/>
</dbReference>
<comment type="subcellular location">
    <subcellularLocation>
        <location evidence="1">Cytoplasm</location>
    </subcellularLocation>
</comment>
<evidence type="ECO:0000256" key="4">
    <source>
        <dbReference type="ARBA" id="ARBA00022990"/>
    </source>
</evidence>
<keyword evidence="2" id="KW-0963">Cytoplasm</keyword>
<reference evidence="10 11" key="1">
    <citation type="submission" date="2019-09" db="EMBL/GenBank/DDBJ databases">
        <title>Bird 10,000 Genomes (B10K) Project - Family phase.</title>
        <authorList>
            <person name="Zhang G."/>
        </authorList>
    </citation>
    <scope>NUCLEOTIDE SEQUENCE [LARGE SCALE GENOMIC DNA]</scope>
    <source>
        <strain evidence="10">B10K-DU-003-42</strain>
        <tissue evidence="10">Mixed tissue sample</tissue>
    </source>
</reference>
<evidence type="ECO:0000313" key="10">
    <source>
        <dbReference type="EMBL" id="NXT29986.1"/>
    </source>
</evidence>
<dbReference type="FunFam" id="1.20.120.330:FF:000009">
    <property type="entry name" value="Sacsin molecular chaperone"/>
    <property type="match status" value="1"/>
</dbReference>
<evidence type="ECO:0000256" key="1">
    <source>
        <dbReference type="ARBA" id="ARBA00004496"/>
    </source>
</evidence>